<dbReference type="EMBL" id="JACIFD010000007">
    <property type="protein sequence ID" value="MBB4071596.1"/>
    <property type="molecule type" value="Genomic_DNA"/>
</dbReference>
<evidence type="ECO:0000313" key="4">
    <source>
        <dbReference type="Proteomes" id="UP000571183"/>
    </source>
</evidence>
<dbReference type="GO" id="GO:0003677">
    <property type="term" value="F:DNA binding"/>
    <property type="evidence" value="ECO:0007669"/>
    <property type="project" value="InterPro"/>
</dbReference>
<dbReference type="InterPro" id="IPR001387">
    <property type="entry name" value="Cro/C1-type_HTH"/>
</dbReference>
<sequence>MTFQKEIREQMQAKKISTAALAAELKISRSSLSRKLNNRSEFTVAEAKALAKALRIPFLKLMESAEAALADSHERSEQWQNKTSFSHKK</sequence>
<evidence type="ECO:0000313" key="3">
    <source>
        <dbReference type="EMBL" id="MBB4071596.1"/>
    </source>
</evidence>
<feature type="domain" description="HTH cro/C1-type" evidence="2">
    <location>
        <begin position="7"/>
        <end position="61"/>
    </location>
</feature>
<keyword evidence="4" id="KW-1185">Reference proteome</keyword>
<dbReference type="Pfam" id="PF01381">
    <property type="entry name" value="HTH_3"/>
    <property type="match status" value="1"/>
</dbReference>
<evidence type="ECO:0000256" key="1">
    <source>
        <dbReference type="SAM" id="MobiDB-lite"/>
    </source>
</evidence>
<protein>
    <submittedName>
        <fullName evidence="3">Transcriptional regulator with XRE-family HTH domain</fullName>
    </submittedName>
</protein>
<proteinExistence type="predicted"/>
<dbReference type="InterPro" id="IPR010982">
    <property type="entry name" value="Lambda_DNA-bd_dom_sf"/>
</dbReference>
<comment type="caution">
    <text evidence="3">The sequence shown here is derived from an EMBL/GenBank/DDBJ whole genome shotgun (WGS) entry which is preliminary data.</text>
</comment>
<dbReference type="Gene3D" id="1.10.260.40">
    <property type="entry name" value="lambda repressor-like DNA-binding domains"/>
    <property type="match status" value="1"/>
</dbReference>
<dbReference type="RefSeq" id="WP_183304626.1">
    <property type="nucleotide sequence ID" value="NZ_JACIFD010000007.1"/>
</dbReference>
<evidence type="ECO:0000259" key="2">
    <source>
        <dbReference type="PROSITE" id="PS50943"/>
    </source>
</evidence>
<feature type="compositionally biased region" description="Polar residues" evidence="1">
    <location>
        <begin position="78"/>
        <end position="89"/>
    </location>
</feature>
<accession>A0A840DQZ4</accession>
<dbReference type="Proteomes" id="UP000571183">
    <property type="component" value="Unassembled WGS sequence"/>
</dbReference>
<gene>
    <name evidence="3" type="ORF">F5897_000904</name>
</gene>
<dbReference type="SUPFAM" id="SSF47413">
    <property type="entry name" value="lambda repressor-like DNA-binding domains"/>
    <property type="match status" value="1"/>
</dbReference>
<name>A0A840DQZ4_9MICO</name>
<dbReference type="AlphaFoldDB" id="A0A840DQZ4"/>
<reference evidence="3" key="1">
    <citation type="submission" date="2020-08" db="EMBL/GenBank/DDBJ databases">
        <title>Sequencing the genomes of 1000 actinobacteria strains.</title>
        <authorList>
            <person name="Klenk H.-P."/>
        </authorList>
    </citation>
    <scope>NUCLEOTIDE SEQUENCE [LARGE SCALE GENOMIC DNA]</scope>
    <source>
        <strain evidence="3">DSM 27064</strain>
    </source>
</reference>
<dbReference type="PROSITE" id="PS50943">
    <property type="entry name" value="HTH_CROC1"/>
    <property type="match status" value="1"/>
</dbReference>
<feature type="region of interest" description="Disordered" evidence="1">
    <location>
        <begin position="70"/>
        <end position="89"/>
    </location>
</feature>
<organism evidence="3 4">
    <name type="scientific">Canibacter oris</name>
    <dbReference type="NCBI Taxonomy" id="1365628"/>
    <lineage>
        <taxon>Bacteria</taxon>
        <taxon>Bacillati</taxon>
        <taxon>Actinomycetota</taxon>
        <taxon>Actinomycetes</taxon>
        <taxon>Micrococcales</taxon>
        <taxon>Microbacteriaceae</taxon>
        <taxon>Canibacter</taxon>
    </lineage>
</organism>
<dbReference type="SMART" id="SM00530">
    <property type="entry name" value="HTH_XRE"/>
    <property type="match status" value="1"/>
</dbReference>